<dbReference type="InterPro" id="IPR040319">
    <property type="entry name" value="LSD1-like"/>
</dbReference>
<feature type="non-terminal residue" evidence="1">
    <location>
        <position position="1"/>
    </location>
</feature>
<dbReference type="PANTHER" id="PTHR31747">
    <property type="entry name" value="PROTEIN LSD1"/>
    <property type="match status" value="1"/>
</dbReference>
<organism evidence="1 2">
    <name type="scientific">Gossypium tomentosum</name>
    <name type="common">Hawaiian cotton</name>
    <name type="synonym">Gossypium sandvicense</name>
    <dbReference type="NCBI Taxonomy" id="34277"/>
    <lineage>
        <taxon>Eukaryota</taxon>
        <taxon>Viridiplantae</taxon>
        <taxon>Streptophyta</taxon>
        <taxon>Embryophyta</taxon>
        <taxon>Tracheophyta</taxon>
        <taxon>Spermatophyta</taxon>
        <taxon>Magnoliopsida</taxon>
        <taxon>eudicotyledons</taxon>
        <taxon>Gunneridae</taxon>
        <taxon>Pentapetalae</taxon>
        <taxon>rosids</taxon>
        <taxon>malvids</taxon>
        <taxon>Malvales</taxon>
        <taxon>Malvaceae</taxon>
        <taxon>Malvoideae</taxon>
        <taxon>Gossypium</taxon>
    </lineage>
</organism>
<accession>A0A5D2ND27</accession>
<dbReference type="Proteomes" id="UP000322667">
    <property type="component" value="Chromosome A11"/>
</dbReference>
<dbReference type="EMBL" id="CM017620">
    <property type="protein sequence ID" value="TYI00420.1"/>
    <property type="molecule type" value="Genomic_DNA"/>
</dbReference>
<reference evidence="1 2" key="1">
    <citation type="submission" date="2019-07" db="EMBL/GenBank/DDBJ databases">
        <title>WGS assembly of Gossypium tomentosum.</title>
        <authorList>
            <person name="Chen Z.J."/>
            <person name="Sreedasyam A."/>
            <person name="Ando A."/>
            <person name="Song Q."/>
            <person name="De L."/>
            <person name="Hulse-Kemp A."/>
            <person name="Ding M."/>
            <person name="Ye W."/>
            <person name="Kirkbride R."/>
            <person name="Jenkins J."/>
            <person name="Plott C."/>
            <person name="Lovell J."/>
            <person name="Lin Y.-M."/>
            <person name="Vaughn R."/>
            <person name="Liu B."/>
            <person name="Li W."/>
            <person name="Simpson S."/>
            <person name="Scheffler B."/>
            <person name="Saski C."/>
            <person name="Grover C."/>
            <person name="Hu G."/>
            <person name="Conover J."/>
            <person name="Carlson J."/>
            <person name="Shu S."/>
            <person name="Boston L."/>
            <person name="Williams M."/>
            <person name="Peterson D."/>
            <person name="Mcgee K."/>
            <person name="Jones D."/>
            <person name="Wendel J."/>
            <person name="Stelly D."/>
            <person name="Grimwood J."/>
            <person name="Schmutz J."/>
        </authorList>
    </citation>
    <scope>NUCLEOTIDE SEQUENCE [LARGE SCALE GENOMIC DNA]</scope>
    <source>
        <strain evidence="1">7179.01</strain>
    </source>
</reference>
<evidence type="ECO:0008006" key="3">
    <source>
        <dbReference type="Google" id="ProtNLM"/>
    </source>
</evidence>
<evidence type="ECO:0000313" key="2">
    <source>
        <dbReference type="Proteomes" id="UP000322667"/>
    </source>
</evidence>
<sequence>SSLPPPPLVFAESDPYTVLDRVDTSTASQIAPSLEMVQMAQMVCGFCRQLRSYPEGTQQAKCSCFETVNFVLEEWG</sequence>
<dbReference type="AlphaFoldDB" id="A0A5D2ND27"/>
<protein>
    <recommendedName>
        <fullName evidence="3">Zinc finger LSD1-type domain-containing protein</fullName>
    </recommendedName>
</protein>
<name>A0A5D2ND27_GOSTO</name>
<evidence type="ECO:0000313" key="1">
    <source>
        <dbReference type="EMBL" id="TYI00420.1"/>
    </source>
</evidence>
<gene>
    <name evidence="1" type="ORF">ES332_A11G133700v1</name>
</gene>
<dbReference type="PANTHER" id="PTHR31747:SF17">
    <property type="entry name" value="PROTEIN LOL2"/>
    <property type="match status" value="1"/>
</dbReference>
<proteinExistence type="predicted"/>
<dbReference type="NCBIfam" id="TIGR01053">
    <property type="entry name" value="LSD1"/>
    <property type="match status" value="1"/>
</dbReference>
<keyword evidence="2" id="KW-1185">Reference proteome</keyword>